<comment type="caution">
    <text evidence="3">The sequence shown here is derived from an EMBL/GenBank/DDBJ whole genome shotgun (WGS) entry which is preliminary data.</text>
</comment>
<dbReference type="OrthoDB" id="4507588at2759"/>
<feature type="region of interest" description="Disordered" evidence="1">
    <location>
        <begin position="306"/>
        <end position="335"/>
    </location>
</feature>
<evidence type="ECO:0000256" key="1">
    <source>
        <dbReference type="SAM" id="MobiDB-lite"/>
    </source>
</evidence>
<dbReference type="EMBL" id="PDNA01000028">
    <property type="protein sequence ID" value="PGH23160.1"/>
    <property type="molecule type" value="Genomic_DNA"/>
</dbReference>
<reference evidence="3 4" key="1">
    <citation type="submission" date="2017-10" db="EMBL/GenBank/DDBJ databases">
        <title>Comparative genomics in systemic dimorphic fungi from Ajellomycetaceae.</title>
        <authorList>
            <person name="Munoz J.F."/>
            <person name="Mcewen J.G."/>
            <person name="Clay O.K."/>
            <person name="Cuomo C.A."/>
        </authorList>
    </citation>
    <scope>NUCLEOTIDE SEQUENCE [LARGE SCALE GENOMIC DNA]</scope>
    <source>
        <strain evidence="3 4">UAMH7299</strain>
    </source>
</reference>
<name>A0A2B7YPP3_POLH7</name>
<proteinExistence type="predicted"/>
<feature type="transmembrane region" description="Helical" evidence="2">
    <location>
        <begin position="66"/>
        <end position="88"/>
    </location>
</feature>
<keyword evidence="2" id="KW-0812">Transmembrane</keyword>
<feature type="transmembrane region" description="Helical" evidence="2">
    <location>
        <begin position="265"/>
        <end position="286"/>
    </location>
</feature>
<sequence>MAPRRGGGSSSSFGSSSSNQCGSYAFSVPESKISLAFTAIFFLIFVVLLFWTCIRTCRRGKVRGLVWLFFSLVLAILASALNIIISVLQECSILSAAGTQRIAIGLDWAQMLAEFLLIVIIMITITNALHQGTGAIAKTVSILHSTYLAILGIMMITTLAVNTAVTDAAYNSSYSRSTLNLVKHVVPLRIAYYVLAVVALLMATASIAVAVLRHHSARSGALKVWVPLLIIFSLGMVLLNMAGYINRVYTTVSTYSNAAFFRSILAQQFLQYFFYAMTFISALAVCGSSQLDDIAHAGGALPHQGATEPKYGDVPLPQSYDNAPEYVPPQYHNGR</sequence>
<gene>
    <name evidence="3" type="ORF">AJ80_02794</name>
</gene>
<feature type="transmembrane region" description="Helical" evidence="2">
    <location>
        <begin position="190"/>
        <end position="212"/>
    </location>
</feature>
<keyword evidence="2" id="KW-1133">Transmembrane helix</keyword>
<evidence type="ECO:0000313" key="4">
    <source>
        <dbReference type="Proteomes" id="UP000224634"/>
    </source>
</evidence>
<dbReference type="AlphaFoldDB" id="A0A2B7YPP3"/>
<feature type="transmembrane region" description="Helical" evidence="2">
    <location>
        <begin position="224"/>
        <end position="245"/>
    </location>
</feature>
<evidence type="ECO:0000256" key="2">
    <source>
        <dbReference type="SAM" id="Phobius"/>
    </source>
</evidence>
<feature type="transmembrane region" description="Helical" evidence="2">
    <location>
        <begin position="33"/>
        <end position="54"/>
    </location>
</feature>
<keyword evidence="2" id="KW-0472">Membrane</keyword>
<feature type="transmembrane region" description="Helical" evidence="2">
    <location>
        <begin position="147"/>
        <end position="170"/>
    </location>
</feature>
<organism evidence="3 4">
    <name type="scientific">Polytolypa hystricis (strain UAMH7299)</name>
    <dbReference type="NCBI Taxonomy" id="1447883"/>
    <lineage>
        <taxon>Eukaryota</taxon>
        <taxon>Fungi</taxon>
        <taxon>Dikarya</taxon>
        <taxon>Ascomycota</taxon>
        <taxon>Pezizomycotina</taxon>
        <taxon>Eurotiomycetes</taxon>
        <taxon>Eurotiomycetidae</taxon>
        <taxon>Onygenales</taxon>
        <taxon>Onygenales incertae sedis</taxon>
        <taxon>Polytolypa</taxon>
    </lineage>
</organism>
<keyword evidence="4" id="KW-1185">Reference proteome</keyword>
<protein>
    <submittedName>
        <fullName evidence="3">Uncharacterized protein</fullName>
    </submittedName>
</protein>
<evidence type="ECO:0000313" key="3">
    <source>
        <dbReference type="EMBL" id="PGH23160.1"/>
    </source>
</evidence>
<accession>A0A2B7YPP3</accession>
<dbReference type="Proteomes" id="UP000224634">
    <property type="component" value="Unassembled WGS sequence"/>
</dbReference>
<feature type="transmembrane region" description="Helical" evidence="2">
    <location>
        <begin position="108"/>
        <end position="126"/>
    </location>
</feature>